<dbReference type="InterPro" id="IPR029060">
    <property type="entry name" value="PIN-like_dom_sf"/>
</dbReference>
<dbReference type="EMBL" id="CP073041">
    <property type="protein sequence ID" value="UXE59288.1"/>
    <property type="molecule type" value="Genomic_DNA"/>
</dbReference>
<dbReference type="Proteomes" id="UP001065613">
    <property type="component" value="Chromosome"/>
</dbReference>
<name>A0A977KSZ6_9CYAN</name>
<accession>A0A977KSZ6</accession>
<organism evidence="2">
    <name type="scientific">Woronichinia naegeliana WA131</name>
    <dbReference type="NCBI Taxonomy" id="2824559"/>
    <lineage>
        <taxon>Bacteria</taxon>
        <taxon>Bacillati</taxon>
        <taxon>Cyanobacteriota</taxon>
        <taxon>Cyanophyceae</taxon>
        <taxon>Synechococcales</taxon>
        <taxon>Coelosphaeriaceae</taxon>
        <taxon>Woronichinia</taxon>
    </lineage>
</organism>
<dbReference type="AlphaFoldDB" id="A0A977KSZ6"/>
<dbReference type="KEGG" id="wna:KA717_25920"/>
<evidence type="ECO:0000313" key="2">
    <source>
        <dbReference type="EMBL" id="UXE59288.1"/>
    </source>
</evidence>
<gene>
    <name evidence="2" type="ORF">KA717_25920</name>
</gene>
<dbReference type="InterPro" id="IPR002850">
    <property type="entry name" value="PIN_toxin-like"/>
</dbReference>
<dbReference type="Pfam" id="PF13470">
    <property type="entry name" value="PIN_3"/>
    <property type="match status" value="1"/>
</dbReference>
<dbReference type="PANTHER" id="PTHR34610:SF4">
    <property type="entry name" value="SLL8027 PROTEIN"/>
    <property type="match status" value="1"/>
</dbReference>
<dbReference type="SMART" id="SM00670">
    <property type="entry name" value="PINc"/>
    <property type="match status" value="1"/>
</dbReference>
<dbReference type="SUPFAM" id="SSF88723">
    <property type="entry name" value="PIN domain-like"/>
    <property type="match status" value="1"/>
</dbReference>
<protein>
    <submittedName>
        <fullName evidence="2">Toxin-antitoxin system toxin component, PIN family</fullName>
    </submittedName>
</protein>
<feature type="domain" description="PIN" evidence="1">
    <location>
        <begin position="5"/>
        <end position="118"/>
    </location>
</feature>
<reference evidence="2" key="1">
    <citation type="submission" date="2021-04" db="EMBL/GenBank/DDBJ databases">
        <title>Genome sequence of Woronichinia naegeliana from Washington state freshwater lake bloom.</title>
        <authorList>
            <person name="Dreher T.W."/>
        </authorList>
    </citation>
    <scope>NUCLEOTIDE SEQUENCE</scope>
    <source>
        <strain evidence="2">WA131</strain>
    </source>
</reference>
<proteinExistence type="predicted"/>
<dbReference type="NCBIfam" id="TIGR00305">
    <property type="entry name" value="putative toxin-antitoxin system toxin component, PIN family"/>
    <property type="match status" value="1"/>
</dbReference>
<dbReference type="InterPro" id="IPR002716">
    <property type="entry name" value="PIN_dom"/>
</dbReference>
<dbReference type="Gene3D" id="3.40.50.1010">
    <property type="entry name" value="5'-nuclease"/>
    <property type="match status" value="1"/>
</dbReference>
<evidence type="ECO:0000259" key="1">
    <source>
        <dbReference type="SMART" id="SM00670"/>
    </source>
</evidence>
<dbReference type="PANTHER" id="PTHR34610">
    <property type="entry name" value="SSL7007 PROTEIN"/>
    <property type="match status" value="1"/>
</dbReference>
<sequence length="137" mass="15494">MIPKPNLVLDTNIIVSAILSKTGKARQALDKAQDISQVLMSTSVLEEIETVLLRPKFDKYISQLERRFFLTNFLKTVEFIVEKEVIVVCRDPKDDKILNLALSGQAEYIISGDQDLLVLNPFQGIQIITIDTFLKIS</sequence>